<dbReference type="AlphaFoldDB" id="A0A1G2GT65"/>
<name>A0A1G2GT65_9BACT</name>
<evidence type="ECO:0000313" key="2">
    <source>
        <dbReference type="Proteomes" id="UP000179106"/>
    </source>
</evidence>
<comment type="caution">
    <text evidence="1">The sequence shown here is derived from an EMBL/GenBank/DDBJ whole genome shotgun (WGS) entry which is preliminary data.</text>
</comment>
<sequence length="116" mass="13517">MKPARLNDRLVVPFWQFKQGPLLWEIDHLKLHEMPMFVRIIAWTDLTNQVPMNMCAEIALLKIVESDSPYTFFRGRMTCNSICPTEIVQGGIVSDRRGFLVRERDGLLFEADATYR</sequence>
<evidence type="ECO:0000313" key="1">
    <source>
        <dbReference type="EMBL" id="OGZ53393.1"/>
    </source>
</evidence>
<accession>A0A1G2GT65</accession>
<reference evidence="1 2" key="1">
    <citation type="journal article" date="2016" name="Nat. Commun.">
        <title>Thousands of microbial genomes shed light on interconnected biogeochemical processes in an aquifer system.</title>
        <authorList>
            <person name="Anantharaman K."/>
            <person name="Brown C.T."/>
            <person name="Hug L.A."/>
            <person name="Sharon I."/>
            <person name="Castelle C.J."/>
            <person name="Probst A.J."/>
            <person name="Thomas B.C."/>
            <person name="Singh A."/>
            <person name="Wilkins M.J."/>
            <person name="Karaoz U."/>
            <person name="Brodie E.L."/>
            <person name="Williams K.H."/>
            <person name="Hubbard S.S."/>
            <person name="Banfield J.F."/>
        </authorList>
    </citation>
    <scope>NUCLEOTIDE SEQUENCE [LARGE SCALE GENOMIC DNA]</scope>
</reference>
<dbReference type="Proteomes" id="UP000179106">
    <property type="component" value="Unassembled WGS sequence"/>
</dbReference>
<protein>
    <submittedName>
        <fullName evidence="1">Uncharacterized protein</fullName>
    </submittedName>
</protein>
<dbReference type="EMBL" id="MHNW01000020">
    <property type="protein sequence ID" value="OGZ53393.1"/>
    <property type="molecule type" value="Genomic_DNA"/>
</dbReference>
<organism evidence="1 2">
    <name type="scientific">Candidatus Ryanbacteria bacterium RIFCSPLOWO2_01_FULL_48_26</name>
    <dbReference type="NCBI Taxonomy" id="1802126"/>
    <lineage>
        <taxon>Bacteria</taxon>
        <taxon>Candidatus Ryaniibacteriota</taxon>
    </lineage>
</organism>
<proteinExistence type="predicted"/>
<dbReference type="STRING" id="1802126.A3B25_02115"/>
<gene>
    <name evidence="1" type="ORF">A3B25_02115</name>
</gene>